<dbReference type="Gene3D" id="4.10.240.10">
    <property type="entry name" value="Zn(2)-C6 fungal-type DNA-binding domain"/>
    <property type="match status" value="1"/>
</dbReference>
<accession>A0A2C5ZFA3</accession>
<evidence type="ECO:0000256" key="1">
    <source>
        <dbReference type="ARBA" id="ARBA00004123"/>
    </source>
</evidence>
<feature type="domain" description="Zn(2)-C6 fungal-type" evidence="4">
    <location>
        <begin position="16"/>
        <end position="46"/>
    </location>
</feature>
<dbReference type="SUPFAM" id="SSF57701">
    <property type="entry name" value="Zn2/Cys6 DNA-binding domain"/>
    <property type="match status" value="1"/>
</dbReference>
<dbReference type="PANTHER" id="PTHR37534:SF40">
    <property type="entry name" value="ZN(2)-C6 FUNGAL-TYPE DOMAIN-CONTAINING PROTEIN"/>
    <property type="match status" value="1"/>
</dbReference>
<proteinExistence type="predicted"/>
<dbReference type="CDD" id="cd00067">
    <property type="entry name" value="GAL4"/>
    <property type="match status" value="1"/>
</dbReference>
<dbReference type="InterPro" id="IPR021858">
    <property type="entry name" value="Fun_TF"/>
</dbReference>
<dbReference type="Pfam" id="PF11951">
    <property type="entry name" value="Fungal_trans_2"/>
    <property type="match status" value="1"/>
</dbReference>
<dbReference type="InterPro" id="IPR001138">
    <property type="entry name" value="Zn2Cys6_DnaBD"/>
</dbReference>
<comment type="subcellular location">
    <subcellularLocation>
        <location evidence="1">Nucleus</location>
    </subcellularLocation>
</comment>
<comment type="caution">
    <text evidence="5">The sequence shown here is derived from an EMBL/GenBank/DDBJ whole genome shotgun (WGS) entry which is preliminary data.</text>
</comment>
<dbReference type="GO" id="GO:0008270">
    <property type="term" value="F:zinc ion binding"/>
    <property type="evidence" value="ECO:0007669"/>
    <property type="project" value="InterPro"/>
</dbReference>
<dbReference type="GO" id="GO:0045944">
    <property type="term" value="P:positive regulation of transcription by RNA polymerase II"/>
    <property type="evidence" value="ECO:0007669"/>
    <property type="project" value="TreeGrafter"/>
</dbReference>
<evidence type="ECO:0000313" key="6">
    <source>
        <dbReference type="Proteomes" id="UP000224854"/>
    </source>
</evidence>
<sequence length="617" mass="69389">METVATAPKSRRVRTGCLTCRQRHLKCDEASPDCFNCRRSKRQCKRGLRLNFLETMVHVPSGLASSRDWTVDFVDESLRIASEYRGGLNRYSTLARPIAAGRRTQGQQRPAAKVRHGYLQEENLMVNNGSPSFGGGARHKILDKSIQSRKEAAKQYNQSSDTTSVESLAKRSQASSLSLSRCAQESTSPANVCSPENVLADQGQRDFIGTQEELDFMRAFVDGVGTWMDSLDYDNHFSQEVPCRALASPMLLNALLACGAKHLALSDARLDDRAECYYNTATSQLLRSLQNRDRDSGECAAASIILCVYEVLSDKPAREMNHISGAKTMIRNCGWNATGVGIGSACFWFSVGLEVLCCLATNWLPRDPDEWGLDMNWVNNRGHQDSEQGHHVWLHRAFYIVAKAATFRARTLLFIDTDPHDQQARLASRLAEWQHLKWLCDIWDNQCPRSMHPVGYLPMPDQKSHSSFPRFWLTRHSGLLARLFYHAAQCILTATHPIESSQISKQMKLLQLHHARQVLGLVASSRNENITSIAIQTATMAAEMLIDRSEQVEASKMLEGVRSKSDGRIREAEQKLMREWMYGLGPSFHQQGTLGTMQWTMWCVLDSARQASWAGKM</sequence>
<dbReference type="InterPro" id="IPR036864">
    <property type="entry name" value="Zn2-C6_fun-type_DNA-bd_sf"/>
</dbReference>
<feature type="region of interest" description="Disordered" evidence="3">
    <location>
        <begin position="148"/>
        <end position="169"/>
    </location>
</feature>
<reference evidence="5 6" key="1">
    <citation type="submission" date="2017-06" db="EMBL/GenBank/DDBJ databases">
        <title>Ant-infecting Ophiocordyceps genomes reveal a high diversity of potential behavioral manipulation genes and a possible major role for enterotoxins.</title>
        <authorList>
            <person name="De Bekker C."/>
            <person name="Evans H.C."/>
            <person name="Brachmann A."/>
            <person name="Hughes D.P."/>
        </authorList>
    </citation>
    <scope>NUCLEOTIDE SEQUENCE [LARGE SCALE GENOMIC DNA]</scope>
    <source>
        <strain evidence="5 6">1348a</strain>
    </source>
</reference>
<feature type="compositionally biased region" description="Polar residues" evidence="3">
    <location>
        <begin position="155"/>
        <end position="169"/>
    </location>
</feature>
<evidence type="ECO:0000256" key="2">
    <source>
        <dbReference type="ARBA" id="ARBA00023242"/>
    </source>
</evidence>
<keyword evidence="6" id="KW-1185">Reference proteome</keyword>
<dbReference type="GO" id="GO:0005634">
    <property type="term" value="C:nucleus"/>
    <property type="evidence" value="ECO:0007669"/>
    <property type="project" value="TreeGrafter"/>
</dbReference>
<keyword evidence="2" id="KW-0539">Nucleus</keyword>
<dbReference type="PANTHER" id="PTHR37534">
    <property type="entry name" value="TRANSCRIPTIONAL ACTIVATOR PROTEIN UGA3"/>
    <property type="match status" value="1"/>
</dbReference>
<dbReference type="PROSITE" id="PS50048">
    <property type="entry name" value="ZN2_CY6_FUNGAL_2"/>
    <property type="match status" value="1"/>
</dbReference>
<evidence type="ECO:0000313" key="5">
    <source>
        <dbReference type="EMBL" id="PHH78480.1"/>
    </source>
</evidence>
<dbReference type="GO" id="GO:0000976">
    <property type="term" value="F:transcription cis-regulatory region binding"/>
    <property type="evidence" value="ECO:0007669"/>
    <property type="project" value="TreeGrafter"/>
</dbReference>
<gene>
    <name evidence="5" type="ORF">CDD82_3033</name>
</gene>
<protein>
    <recommendedName>
        <fullName evidence="4">Zn(2)-C6 fungal-type domain-containing protein</fullName>
    </recommendedName>
</protein>
<dbReference type="PROSITE" id="PS00463">
    <property type="entry name" value="ZN2_CY6_FUNGAL_1"/>
    <property type="match status" value="1"/>
</dbReference>
<evidence type="ECO:0000259" key="4">
    <source>
        <dbReference type="PROSITE" id="PS50048"/>
    </source>
</evidence>
<dbReference type="GO" id="GO:0000981">
    <property type="term" value="F:DNA-binding transcription factor activity, RNA polymerase II-specific"/>
    <property type="evidence" value="ECO:0007669"/>
    <property type="project" value="InterPro"/>
</dbReference>
<dbReference type="AlphaFoldDB" id="A0A2C5ZFA3"/>
<dbReference type="EMBL" id="NJEU01000222">
    <property type="protein sequence ID" value="PHH78480.1"/>
    <property type="molecule type" value="Genomic_DNA"/>
</dbReference>
<evidence type="ECO:0000256" key="3">
    <source>
        <dbReference type="SAM" id="MobiDB-lite"/>
    </source>
</evidence>
<organism evidence="5 6">
    <name type="scientific">Ophiocordyceps australis</name>
    <dbReference type="NCBI Taxonomy" id="1399860"/>
    <lineage>
        <taxon>Eukaryota</taxon>
        <taxon>Fungi</taxon>
        <taxon>Dikarya</taxon>
        <taxon>Ascomycota</taxon>
        <taxon>Pezizomycotina</taxon>
        <taxon>Sordariomycetes</taxon>
        <taxon>Hypocreomycetidae</taxon>
        <taxon>Hypocreales</taxon>
        <taxon>Ophiocordycipitaceae</taxon>
        <taxon>Ophiocordyceps</taxon>
    </lineage>
</organism>
<dbReference type="Proteomes" id="UP000224854">
    <property type="component" value="Unassembled WGS sequence"/>
</dbReference>
<dbReference type="Pfam" id="PF00172">
    <property type="entry name" value="Zn_clus"/>
    <property type="match status" value="1"/>
</dbReference>
<name>A0A2C5ZFA3_9HYPO</name>
<dbReference type="SMART" id="SM00066">
    <property type="entry name" value="GAL4"/>
    <property type="match status" value="1"/>
</dbReference>
<dbReference type="OrthoDB" id="4078573at2759"/>